<name>A0A1Q2L253_9BACL</name>
<dbReference type="EMBL" id="CP019640">
    <property type="protein sequence ID" value="AQQ54540.1"/>
    <property type="molecule type" value="Genomic_DNA"/>
</dbReference>
<sequence>MIASHCSYPVKRRHFQVRIKGKDEKECGLYVYDELNRKQPFYTVDITFMLCLIMELESLMKLKKGE</sequence>
<keyword evidence="2" id="KW-1185">Reference proteome</keyword>
<evidence type="ECO:0000313" key="1">
    <source>
        <dbReference type="EMBL" id="AQQ54540.1"/>
    </source>
</evidence>
<reference evidence="1 2" key="1">
    <citation type="submission" date="2017-02" db="EMBL/GenBank/DDBJ databases">
        <title>The complete genomic sequence of a novel cold adapted crude oil-degrading bacterium Planococcus qaidamina Y42.</title>
        <authorList>
            <person name="Yang R."/>
        </authorList>
    </citation>
    <scope>NUCLEOTIDE SEQUENCE [LARGE SCALE GENOMIC DNA]</scope>
    <source>
        <strain evidence="1 2">Y42</strain>
    </source>
</reference>
<protein>
    <submittedName>
        <fullName evidence="1">Uncharacterized protein</fullName>
    </submittedName>
</protein>
<gene>
    <name evidence="1" type="ORF">B0X71_16485</name>
</gene>
<organism evidence="1 2">
    <name type="scientific">Planococcus lenghuensis</name>
    <dbReference type="NCBI Taxonomy" id="2213202"/>
    <lineage>
        <taxon>Bacteria</taxon>
        <taxon>Bacillati</taxon>
        <taxon>Bacillota</taxon>
        <taxon>Bacilli</taxon>
        <taxon>Bacillales</taxon>
        <taxon>Caryophanaceae</taxon>
        <taxon>Planococcus</taxon>
    </lineage>
</organism>
<dbReference type="Proteomes" id="UP000188184">
    <property type="component" value="Chromosome"/>
</dbReference>
<dbReference type="AlphaFoldDB" id="A0A1Q2L253"/>
<proteinExistence type="predicted"/>
<accession>A0A1Q2L253</accession>
<evidence type="ECO:0000313" key="2">
    <source>
        <dbReference type="Proteomes" id="UP000188184"/>
    </source>
</evidence>
<dbReference type="KEGG" id="pmar:B0X71_16485"/>